<evidence type="ECO:0000256" key="5">
    <source>
        <dbReference type="ARBA" id="ARBA00022989"/>
    </source>
</evidence>
<dbReference type="Proteomes" id="UP000256977">
    <property type="component" value="Unassembled WGS sequence"/>
</dbReference>
<feature type="transmembrane region" description="Helical" evidence="7">
    <location>
        <begin position="185"/>
        <end position="210"/>
    </location>
</feature>
<dbReference type="OrthoDB" id="9772609at2"/>
<reference evidence="9 10" key="1">
    <citation type="submission" date="2018-07" db="EMBL/GenBank/DDBJ databases">
        <title>Genomic Encyclopedia of Type Strains, Phase III (KMG-III): the genomes of soil and plant-associated and newly described type strains.</title>
        <authorList>
            <person name="Whitman W."/>
        </authorList>
    </citation>
    <scope>NUCLEOTIDE SEQUENCE [LARGE SCALE GENOMIC DNA]</scope>
    <source>
        <strain evidence="9 10">CECT 7287</strain>
    </source>
</reference>
<dbReference type="PANTHER" id="PTHR43744:SF12">
    <property type="entry name" value="ABC TRANSPORTER PERMEASE PROTEIN MG189-RELATED"/>
    <property type="match status" value="1"/>
</dbReference>
<evidence type="ECO:0000256" key="2">
    <source>
        <dbReference type="ARBA" id="ARBA00022448"/>
    </source>
</evidence>
<dbReference type="CDD" id="cd06261">
    <property type="entry name" value="TM_PBP2"/>
    <property type="match status" value="1"/>
</dbReference>
<proteinExistence type="inferred from homology"/>
<keyword evidence="6 7" id="KW-0472">Membrane</keyword>
<dbReference type="InterPro" id="IPR035906">
    <property type="entry name" value="MetI-like_sf"/>
</dbReference>
<evidence type="ECO:0000256" key="3">
    <source>
        <dbReference type="ARBA" id="ARBA00022475"/>
    </source>
</evidence>
<gene>
    <name evidence="9" type="ORF">DFP98_11780</name>
</gene>
<dbReference type="EMBL" id="QRDZ01000017">
    <property type="protein sequence ID" value="RED75108.1"/>
    <property type="molecule type" value="Genomic_DNA"/>
</dbReference>
<accession>A0A3D9JM43</accession>
<feature type="domain" description="ABC transmembrane type-1" evidence="8">
    <location>
        <begin position="73"/>
        <end position="265"/>
    </location>
</feature>
<comment type="subcellular location">
    <subcellularLocation>
        <location evidence="1 7">Cell membrane</location>
        <topology evidence="1 7">Multi-pass membrane protein</topology>
    </subcellularLocation>
</comment>
<feature type="transmembrane region" description="Helical" evidence="7">
    <location>
        <begin position="77"/>
        <end position="98"/>
    </location>
</feature>
<name>A0A3D9JM43_9BACL</name>
<keyword evidence="3" id="KW-1003">Cell membrane</keyword>
<dbReference type="Gene3D" id="1.10.3720.10">
    <property type="entry name" value="MetI-like"/>
    <property type="match status" value="1"/>
</dbReference>
<protein>
    <submittedName>
        <fullName evidence="9">Raffinose/stachyose/melibiose transport system permease protein</fullName>
    </submittedName>
</protein>
<keyword evidence="5 7" id="KW-1133">Transmembrane helix</keyword>
<keyword evidence="2 7" id="KW-0813">Transport</keyword>
<feature type="transmembrane region" description="Helical" evidence="7">
    <location>
        <begin position="12"/>
        <end position="36"/>
    </location>
</feature>
<dbReference type="SUPFAM" id="SSF161098">
    <property type="entry name" value="MetI-like"/>
    <property type="match status" value="1"/>
</dbReference>
<evidence type="ECO:0000259" key="8">
    <source>
        <dbReference type="PROSITE" id="PS50928"/>
    </source>
</evidence>
<dbReference type="GO" id="GO:0055085">
    <property type="term" value="P:transmembrane transport"/>
    <property type="evidence" value="ECO:0007669"/>
    <property type="project" value="InterPro"/>
</dbReference>
<keyword evidence="10" id="KW-1185">Reference proteome</keyword>
<dbReference type="Pfam" id="PF00528">
    <property type="entry name" value="BPD_transp_1"/>
    <property type="match status" value="1"/>
</dbReference>
<dbReference type="PROSITE" id="PS50928">
    <property type="entry name" value="ABC_TM1"/>
    <property type="match status" value="1"/>
</dbReference>
<comment type="caution">
    <text evidence="9">The sequence shown here is derived from an EMBL/GenBank/DDBJ whole genome shotgun (WGS) entry which is preliminary data.</text>
</comment>
<feature type="transmembrane region" description="Helical" evidence="7">
    <location>
        <begin position="105"/>
        <end position="123"/>
    </location>
</feature>
<keyword evidence="4 7" id="KW-0812">Transmembrane</keyword>
<comment type="similarity">
    <text evidence="7">Belongs to the binding-protein-dependent transport system permease family.</text>
</comment>
<evidence type="ECO:0000313" key="10">
    <source>
        <dbReference type="Proteomes" id="UP000256977"/>
    </source>
</evidence>
<organism evidence="9 10">
    <name type="scientific">Cohnella phaseoli</name>
    <dbReference type="NCBI Taxonomy" id="456490"/>
    <lineage>
        <taxon>Bacteria</taxon>
        <taxon>Bacillati</taxon>
        <taxon>Bacillota</taxon>
        <taxon>Bacilli</taxon>
        <taxon>Bacillales</taxon>
        <taxon>Paenibacillaceae</taxon>
        <taxon>Cohnella</taxon>
    </lineage>
</organism>
<evidence type="ECO:0000313" key="9">
    <source>
        <dbReference type="EMBL" id="RED75108.1"/>
    </source>
</evidence>
<evidence type="ECO:0000256" key="4">
    <source>
        <dbReference type="ARBA" id="ARBA00022692"/>
    </source>
</evidence>
<feature type="transmembrane region" description="Helical" evidence="7">
    <location>
        <begin position="244"/>
        <end position="264"/>
    </location>
</feature>
<dbReference type="AlphaFoldDB" id="A0A3D9JM43"/>
<evidence type="ECO:0000256" key="6">
    <source>
        <dbReference type="ARBA" id="ARBA00023136"/>
    </source>
</evidence>
<dbReference type="InterPro" id="IPR000515">
    <property type="entry name" value="MetI-like"/>
</dbReference>
<dbReference type="RefSeq" id="WP_116062614.1">
    <property type="nucleotide sequence ID" value="NZ_QRDZ01000017.1"/>
</dbReference>
<feature type="transmembrane region" description="Helical" evidence="7">
    <location>
        <begin position="143"/>
        <end position="164"/>
    </location>
</feature>
<sequence length="280" mass="31210">MGKLLAKRKDPGSAALEIGMLLTALLFLYPIFYLILTSFKSPDQLYQPLSLPDSLYWGHYEKAIAKVDVPLGFFNTLAISVGSIGLMVVVSSMAGYVIARIPRKFFQFLFYFFISGMVIPLQTGMIPLFKMGVALHLIDTRTFMILLYAAGALPMATFMYAGFTKSVPKEIEESAAIDGYGKYRAFWLIIFPLLLPATGTLIMLNIYGIWNDLFGPLLYLKDPAKMTLMAQVVQFKANNQSIDYGPIFALCVMATLPLIVLFFFTQKYMMKGLVDGAIKG</sequence>
<evidence type="ECO:0000256" key="1">
    <source>
        <dbReference type="ARBA" id="ARBA00004651"/>
    </source>
</evidence>
<evidence type="ECO:0000256" key="7">
    <source>
        <dbReference type="RuleBase" id="RU363032"/>
    </source>
</evidence>
<dbReference type="GO" id="GO:0005886">
    <property type="term" value="C:plasma membrane"/>
    <property type="evidence" value="ECO:0007669"/>
    <property type="project" value="UniProtKB-SubCell"/>
</dbReference>
<dbReference type="PANTHER" id="PTHR43744">
    <property type="entry name" value="ABC TRANSPORTER PERMEASE PROTEIN MG189-RELATED-RELATED"/>
    <property type="match status" value="1"/>
</dbReference>